<comment type="caution">
    <text evidence="1">The sequence shown here is derived from an EMBL/GenBank/DDBJ whole genome shotgun (WGS) entry which is preliminary data.</text>
</comment>
<dbReference type="EMBL" id="PYAG01000009">
    <property type="protein sequence ID" value="RAO35962.1"/>
    <property type="molecule type" value="Genomic_DNA"/>
</dbReference>
<accession>A0A328NP17</accession>
<gene>
    <name evidence="1" type="ORF">PSN13_02386</name>
</gene>
<protein>
    <submittedName>
        <fullName evidence="1">Uncharacterized protein</fullName>
    </submittedName>
</protein>
<evidence type="ECO:0000313" key="1">
    <source>
        <dbReference type="EMBL" id="RAO35962.1"/>
    </source>
</evidence>
<dbReference type="Proteomes" id="UP000249419">
    <property type="component" value="Unassembled WGS sequence"/>
</dbReference>
<dbReference type="AlphaFoldDB" id="A0A328NP17"/>
<proteinExistence type="predicted"/>
<evidence type="ECO:0000313" key="2">
    <source>
        <dbReference type="Proteomes" id="UP000249419"/>
    </source>
</evidence>
<name>A0A328NP17_9ACTN</name>
<sequence length="429" mass="46758">MDALAPALSDVYPVTIIFRHLTGAPWRFTSTPDLPPSLEFMTSLGEAILADHSLSRLFPNATGMSMEAGSFFTSNTGRAGGMQLAVMSSAIFKSAYSMFRLRQQTSAADLRDAVATTITILRSLADGKAVPVPAWIGIGNIALPMENVELPWGTLRPYPSPTQLELIPPDARPSTTTAADGGSLTLGTILESNFLAQIGIIDAPAPETTDATWLPSMAREFAKLDEQFADTSLAVMLATESNSPAGCARLWTAIFDPFSFGSHLSYKPDSNPPVSFHILSHAEVESMQVWADTLRSKSVKNIGIPQRRLLSAVAERKDPVDGFIDAVIAWESLFAGTDQGELSFRICAAMATLMHESQADRLDEHRRLVKLYNKRSKVLHGAQEITPADAIESRDYAVRAALDCIKKLYLEHPEMLQDPDRSRKIILGL</sequence>
<reference evidence="1 2" key="1">
    <citation type="submission" date="2018-03" db="EMBL/GenBank/DDBJ databases">
        <title>Defining the species Micromonospora saelicesensis and Micromonospora noduli under the framework of genomics.</title>
        <authorList>
            <person name="Riesco R."/>
            <person name="Trujillo M.E."/>
        </authorList>
    </citation>
    <scope>NUCLEOTIDE SEQUENCE [LARGE SCALE GENOMIC DNA]</scope>
    <source>
        <strain evidence="1 2">PSN13</strain>
    </source>
</reference>
<organism evidence="1 2">
    <name type="scientific">Micromonospora saelicesensis</name>
    <dbReference type="NCBI Taxonomy" id="285676"/>
    <lineage>
        <taxon>Bacteria</taxon>
        <taxon>Bacillati</taxon>
        <taxon>Actinomycetota</taxon>
        <taxon>Actinomycetes</taxon>
        <taxon>Micromonosporales</taxon>
        <taxon>Micromonosporaceae</taxon>
        <taxon>Micromonospora</taxon>
    </lineage>
</organism>